<dbReference type="InterPro" id="IPR027417">
    <property type="entry name" value="P-loop_NTPase"/>
</dbReference>
<evidence type="ECO:0000256" key="2">
    <source>
        <dbReference type="ARBA" id="ARBA00022741"/>
    </source>
</evidence>
<dbReference type="Gene3D" id="3.40.50.300">
    <property type="entry name" value="P-loop containing nucleotide triphosphate hydrolases"/>
    <property type="match status" value="1"/>
</dbReference>
<dbReference type="GO" id="GO:0005886">
    <property type="term" value="C:plasma membrane"/>
    <property type="evidence" value="ECO:0007669"/>
    <property type="project" value="TreeGrafter"/>
</dbReference>
<evidence type="ECO:0000256" key="1">
    <source>
        <dbReference type="ARBA" id="ARBA00022448"/>
    </source>
</evidence>
<dbReference type="OrthoDB" id="9802264at2"/>
<dbReference type="Proteomes" id="UP000219072">
    <property type="component" value="Unassembled WGS sequence"/>
</dbReference>
<dbReference type="InterPro" id="IPR003439">
    <property type="entry name" value="ABC_transporter-like_ATP-bd"/>
</dbReference>
<keyword evidence="6" id="KW-1185">Reference proteome</keyword>
<evidence type="ECO:0000313" key="6">
    <source>
        <dbReference type="Proteomes" id="UP000219072"/>
    </source>
</evidence>
<dbReference type="InterPro" id="IPR017911">
    <property type="entry name" value="MacB-like_ATP-bd"/>
</dbReference>
<dbReference type="InterPro" id="IPR015854">
    <property type="entry name" value="ABC_transpr_LolD-like"/>
</dbReference>
<dbReference type="PROSITE" id="PS50893">
    <property type="entry name" value="ABC_TRANSPORTER_2"/>
    <property type="match status" value="1"/>
</dbReference>
<dbReference type="GO" id="GO:0016887">
    <property type="term" value="F:ATP hydrolysis activity"/>
    <property type="evidence" value="ECO:0007669"/>
    <property type="project" value="InterPro"/>
</dbReference>
<keyword evidence="3 5" id="KW-0067">ATP-binding</keyword>
<dbReference type="GO" id="GO:0022857">
    <property type="term" value="F:transmembrane transporter activity"/>
    <property type="evidence" value="ECO:0007669"/>
    <property type="project" value="TreeGrafter"/>
</dbReference>
<feature type="domain" description="ABC transporter" evidence="4">
    <location>
        <begin position="14"/>
        <end position="251"/>
    </location>
</feature>
<dbReference type="GO" id="GO:0098796">
    <property type="term" value="C:membrane protein complex"/>
    <property type="evidence" value="ECO:0007669"/>
    <property type="project" value="UniProtKB-ARBA"/>
</dbReference>
<dbReference type="GO" id="GO:0005524">
    <property type="term" value="F:ATP binding"/>
    <property type="evidence" value="ECO:0007669"/>
    <property type="project" value="UniProtKB-KW"/>
</dbReference>
<dbReference type="PROSITE" id="PS00211">
    <property type="entry name" value="ABC_TRANSPORTER_1"/>
    <property type="match status" value="1"/>
</dbReference>
<protein>
    <submittedName>
        <fullName evidence="5">Putative ABC transport system ATP-binding protein</fullName>
    </submittedName>
</protein>
<dbReference type="PANTHER" id="PTHR24220">
    <property type="entry name" value="IMPORT ATP-BINDING PROTEIN"/>
    <property type="match status" value="1"/>
</dbReference>
<proteinExistence type="predicted"/>
<organism evidence="5 6">
    <name type="scientific">Streptomyces zhaozhouensis</name>
    <dbReference type="NCBI Taxonomy" id="1300267"/>
    <lineage>
        <taxon>Bacteria</taxon>
        <taxon>Bacillati</taxon>
        <taxon>Actinomycetota</taxon>
        <taxon>Actinomycetes</taxon>
        <taxon>Kitasatosporales</taxon>
        <taxon>Streptomycetaceae</taxon>
        <taxon>Streptomyces</taxon>
    </lineage>
</organism>
<dbReference type="SMART" id="SM00382">
    <property type="entry name" value="AAA"/>
    <property type="match status" value="1"/>
</dbReference>
<gene>
    <name evidence="5" type="ORF">SAMN06297387_102407</name>
</gene>
<evidence type="ECO:0000313" key="5">
    <source>
        <dbReference type="EMBL" id="SOD60991.1"/>
    </source>
</evidence>
<name>A0A286DQT3_9ACTN</name>
<dbReference type="CDD" id="cd03255">
    <property type="entry name" value="ABC_MJ0796_LolCDE_FtsE"/>
    <property type="match status" value="1"/>
</dbReference>
<accession>A0A286DQT3</accession>
<sequence>MISTDSPRTTGVAAELRAVTRRHLTGGEPVTAVDRVSLRFEAGTVTAVMGPSGSGKSTLLHCAAGIDRPTSGEVLIGDTELGGLDEHALTLLRRERVGFVFQSFNLVPALTAAQNVELPLRLARRRPAAGEVAAALAEVGLADRAGHRPSELSGGQQQRVAIARAMIARPAVLFADEPTGALDIRASRTVLRLLRELADRRGQTVVMVTHDPAAAARADRVVLLADGRVAEELPGARGPETIAARMAALEVGA</sequence>
<dbReference type="SUPFAM" id="SSF52540">
    <property type="entry name" value="P-loop containing nucleoside triphosphate hydrolases"/>
    <property type="match status" value="1"/>
</dbReference>
<dbReference type="FunFam" id="3.40.50.300:FF:000032">
    <property type="entry name" value="Export ABC transporter ATP-binding protein"/>
    <property type="match status" value="1"/>
</dbReference>
<dbReference type="RefSeq" id="WP_097229792.1">
    <property type="nucleotide sequence ID" value="NZ_OCNE01000002.1"/>
</dbReference>
<dbReference type="AlphaFoldDB" id="A0A286DQT3"/>
<dbReference type="Pfam" id="PF00005">
    <property type="entry name" value="ABC_tran"/>
    <property type="match status" value="1"/>
</dbReference>
<dbReference type="InterPro" id="IPR003593">
    <property type="entry name" value="AAA+_ATPase"/>
</dbReference>
<keyword evidence="2" id="KW-0547">Nucleotide-binding</keyword>
<keyword evidence="1" id="KW-0813">Transport</keyword>
<dbReference type="PANTHER" id="PTHR24220:SF685">
    <property type="entry name" value="ABC TRANSPORTER RELATED"/>
    <property type="match status" value="1"/>
</dbReference>
<evidence type="ECO:0000259" key="4">
    <source>
        <dbReference type="PROSITE" id="PS50893"/>
    </source>
</evidence>
<evidence type="ECO:0000256" key="3">
    <source>
        <dbReference type="ARBA" id="ARBA00022840"/>
    </source>
</evidence>
<reference evidence="5 6" key="1">
    <citation type="submission" date="2017-09" db="EMBL/GenBank/DDBJ databases">
        <authorList>
            <person name="Ehlers B."/>
            <person name="Leendertz F.H."/>
        </authorList>
    </citation>
    <scope>NUCLEOTIDE SEQUENCE [LARGE SCALE GENOMIC DNA]</scope>
    <source>
        <strain evidence="5 6">CGMCC 4.7095</strain>
    </source>
</reference>
<dbReference type="InterPro" id="IPR017871">
    <property type="entry name" value="ABC_transporter-like_CS"/>
</dbReference>
<dbReference type="EMBL" id="OCNE01000002">
    <property type="protein sequence ID" value="SOD60991.1"/>
    <property type="molecule type" value="Genomic_DNA"/>
</dbReference>